<keyword evidence="3" id="KW-1185">Reference proteome</keyword>
<dbReference type="AlphaFoldDB" id="A0A0B8NXF0"/>
<keyword evidence="1" id="KW-1133">Transmembrane helix</keyword>
<evidence type="ECO:0000313" key="2">
    <source>
        <dbReference type="EMBL" id="GAM58646.1"/>
    </source>
</evidence>
<accession>A0A0B8NXF0</accession>
<dbReference type="Proteomes" id="UP000031671">
    <property type="component" value="Unassembled WGS sequence"/>
</dbReference>
<reference evidence="2 3" key="1">
    <citation type="submission" date="2015-01" db="EMBL/GenBank/DDBJ databases">
        <title>Vibrio sp. C1 JCM 19231 whole genome shotgun sequence.</title>
        <authorList>
            <person name="Sawabe T."/>
            <person name="Meirelles P."/>
            <person name="Feng G."/>
            <person name="Sayaka M."/>
            <person name="Hattori M."/>
            <person name="Ohkuma M."/>
        </authorList>
    </citation>
    <scope>NUCLEOTIDE SEQUENCE [LARGE SCALE GENOMIC DNA]</scope>
    <source>
        <strain evidence="3">JCM 19231</strain>
    </source>
</reference>
<keyword evidence="1" id="KW-0812">Transmembrane</keyword>
<evidence type="ECO:0000313" key="3">
    <source>
        <dbReference type="Proteomes" id="UP000031671"/>
    </source>
</evidence>
<proteinExistence type="predicted"/>
<comment type="caution">
    <text evidence="2">The sequence shown here is derived from an EMBL/GenBank/DDBJ whole genome shotgun (WGS) entry which is preliminary data.</text>
</comment>
<protein>
    <submittedName>
        <fullName evidence="2">Nucleoside-diphosphate-sugar epimerases</fullName>
    </submittedName>
</protein>
<evidence type="ECO:0000256" key="1">
    <source>
        <dbReference type="SAM" id="Phobius"/>
    </source>
</evidence>
<organism evidence="2 3">
    <name type="scientific">Vibrio ishigakensis</name>
    <dbReference type="NCBI Taxonomy" id="1481914"/>
    <lineage>
        <taxon>Bacteria</taxon>
        <taxon>Pseudomonadati</taxon>
        <taxon>Pseudomonadota</taxon>
        <taxon>Gammaproteobacteria</taxon>
        <taxon>Vibrionales</taxon>
        <taxon>Vibrionaceae</taxon>
        <taxon>Vibrio</taxon>
    </lineage>
</organism>
<dbReference type="EMBL" id="BBRZ01000096">
    <property type="protein sequence ID" value="GAM58646.1"/>
    <property type="molecule type" value="Genomic_DNA"/>
</dbReference>
<sequence length="61" mass="7123">MKGPGLGRLECTIIDHGDHRELDVRAWWHPKGFLGLLYWWAMFPAHLFIFKGMVRAICKKA</sequence>
<gene>
    <name evidence="2" type="ORF">JCM19231_1694</name>
</gene>
<name>A0A0B8NXF0_9VIBR</name>
<reference evidence="2 3" key="2">
    <citation type="submission" date="2015-01" db="EMBL/GenBank/DDBJ databases">
        <authorList>
            <consortium name="NBRP consortium"/>
            <person name="Sawabe T."/>
            <person name="Meirelles P."/>
            <person name="Feng G."/>
            <person name="Sayaka M."/>
            <person name="Hattori M."/>
            <person name="Ohkuma M."/>
        </authorList>
    </citation>
    <scope>NUCLEOTIDE SEQUENCE [LARGE SCALE GENOMIC DNA]</scope>
    <source>
        <strain evidence="3">JCM 19231</strain>
    </source>
</reference>
<feature type="transmembrane region" description="Helical" evidence="1">
    <location>
        <begin position="37"/>
        <end position="58"/>
    </location>
</feature>
<dbReference type="Pfam" id="PF11066">
    <property type="entry name" value="DUF2867"/>
    <property type="match status" value="1"/>
</dbReference>
<keyword evidence="1" id="KW-0472">Membrane</keyword>
<dbReference type="InterPro" id="IPR021295">
    <property type="entry name" value="DUF2867"/>
</dbReference>